<keyword evidence="1" id="KW-0812">Transmembrane</keyword>
<name>A0ABW6E536_9ACTN</name>
<evidence type="ECO:0000313" key="2">
    <source>
        <dbReference type="EMBL" id="MFD3959917.1"/>
    </source>
</evidence>
<accession>A0ABW6E536</accession>
<feature type="transmembrane region" description="Helical" evidence="1">
    <location>
        <begin position="50"/>
        <end position="69"/>
    </location>
</feature>
<evidence type="ECO:0000256" key="1">
    <source>
        <dbReference type="SAM" id="Phobius"/>
    </source>
</evidence>
<gene>
    <name evidence="2" type="ORF">ACFWR3_28050</name>
</gene>
<keyword evidence="1" id="KW-1133">Transmembrane helix</keyword>
<dbReference type="Proteomes" id="UP001598300">
    <property type="component" value="Unassembled WGS sequence"/>
</dbReference>
<protein>
    <recommendedName>
        <fullName evidence="4">Mercuric ion transport protein</fullName>
    </recommendedName>
</protein>
<dbReference type="RefSeq" id="WP_070199690.1">
    <property type="nucleotide sequence ID" value="NZ_JBHVRE010000033.1"/>
</dbReference>
<reference evidence="2 3" key="1">
    <citation type="submission" date="2024-09" db="EMBL/GenBank/DDBJ databases">
        <title>The Natural Products Discovery Center: Release of the First 8490 Sequenced Strains for Exploring Actinobacteria Biosynthetic Diversity.</title>
        <authorList>
            <person name="Kalkreuter E."/>
            <person name="Kautsar S.A."/>
            <person name="Yang D."/>
            <person name="Bader C.D."/>
            <person name="Teijaro C.N."/>
            <person name="Fluegel L."/>
            <person name="Davis C.M."/>
            <person name="Simpson J.R."/>
            <person name="Lauterbach L."/>
            <person name="Steele A.D."/>
            <person name="Gui C."/>
            <person name="Meng S."/>
            <person name="Li G."/>
            <person name="Viehrig K."/>
            <person name="Ye F."/>
            <person name="Su P."/>
            <person name="Kiefer A.F."/>
            <person name="Nichols A."/>
            <person name="Cepeda A.J."/>
            <person name="Yan W."/>
            <person name="Fan B."/>
            <person name="Jiang Y."/>
            <person name="Adhikari A."/>
            <person name="Zheng C.-J."/>
            <person name="Schuster L."/>
            <person name="Cowan T.M."/>
            <person name="Smanski M.J."/>
            <person name="Chevrette M.G."/>
            <person name="De Carvalho L.P.S."/>
            <person name="Shen B."/>
        </authorList>
    </citation>
    <scope>NUCLEOTIDE SEQUENCE [LARGE SCALE GENOMIC DNA]</scope>
    <source>
        <strain evidence="2 3">NPDC058584</strain>
    </source>
</reference>
<feature type="transmembrane region" description="Helical" evidence="1">
    <location>
        <begin position="20"/>
        <end position="44"/>
    </location>
</feature>
<evidence type="ECO:0008006" key="4">
    <source>
        <dbReference type="Google" id="ProtNLM"/>
    </source>
</evidence>
<evidence type="ECO:0000313" key="3">
    <source>
        <dbReference type="Proteomes" id="UP001598300"/>
    </source>
</evidence>
<dbReference type="EMBL" id="JBHXPM010000032">
    <property type="protein sequence ID" value="MFD3959917.1"/>
    <property type="molecule type" value="Genomic_DNA"/>
</dbReference>
<organism evidence="2 3">
    <name type="scientific">Streptomyces bacillaris</name>
    <dbReference type="NCBI Taxonomy" id="68179"/>
    <lineage>
        <taxon>Bacteria</taxon>
        <taxon>Bacillati</taxon>
        <taxon>Actinomycetota</taxon>
        <taxon>Actinomycetes</taxon>
        <taxon>Kitasatosporales</taxon>
        <taxon>Streptomycetaceae</taxon>
        <taxon>Streptomyces</taxon>
    </lineage>
</organism>
<keyword evidence="3" id="KW-1185">Reference proteome</keyword>
<comment type="caution">
    <text evidence="2">The sequence shown here is derived from an EMBL/GenBank/DDBJ whole genome shotgun (WGS) entry which is preliminary data.</text>
</comment>
<keyword evidence="1" id="KW-0472">Membrane</keyword>
<sequence length="113" mass="10957">MPDPAADLRPHRATKALGGLAALACVACCALPVLITAGILGAGAGAVVGWLPAVAVVLAVLAAGTWWLGRRRGSCSCSSSAKAAGEDGCGCKASGEPLQITGGRAPGLTFESG</sequence>
<proteinExistence type="predicted"/>